<dbReference type="EMBL" id="HE774682">
    <property type="protein sequence ID" value="CCG53076.1"/>
    <property type="molecule type" value="Genomic_DNA"/>
</dbReference>
<evidence type="ECO:0000256" key="5">
    <source>
        <dbReference type="ARBA" id="ARBA00023136"/>
    </source>
</evidence>
<organism evidence="7 8">
    <name type="scientific">Flavobacterium indicum (strain DSM 17447 / CIP 109464 / GPTSA100-9)</name>
    <dbReference type="NCBI Taxonomy" id="1094466"/>
    <lineage>
        <taxon>Bacteria</taxon>
        <taxon>Pseudomonadati</taxon>
        <taxon>Bacteroidota</taxon>
        <taxon>Flavobacteriia</taxon>
        <taxon>Flavobacteriales</taxon>
        <taxon>Flavobacteriaceae</taxon>
        <taxon>Flavobacterium</taxon>
    </lineage>
</organism>
<feature type="transmembrane region" description="Helical" evidence="6">
    <location>
        <begin position="77"/>
        <end position="98"/>
    </location>
</feature>
<keyword evidence="8" id="KW-1185">Reference proteome</keyword>
<feature type="transmembrane region" description="Helical" evidence="6">
    <location>
        <begin position="428"/>
        <end position="449"/>
    </location>
</feature>
<comment type="subcellular location">
    <subcellularLocation>
        <location evidence="1 6">Membrane</location>
        <topology evidence="1 6">Multi-pass membrane protein</topology>
    </subcellularLocation>
</comment>
<evidence type="ECO:0000256" key="2">
    <source>
        <dbReference type="ARBA" id="ARBA00022448"/>
    </source>
</evidence>
<name>H8XVA6_FLAIG</name>
<proteinExistence type="inferred from homology"/>
<comment type="similarity">
    <text evidence="6">Belongs to the inorganic phosphate transporter (PiT) (TC 2.A.20) family.</text>
</comment>
<dbReference type="RefSeq" id="WP_014388203.1">
    <property type="nucleotide sequence ID" value="NC_017025.1"/>
</dbReference>
<keyword evidence="3 6" id="KW-0812">Transmembrane</keyword>
<feature type="transmembrane region" description="Helical" evidence="6">
    <location>
        <begin position="104"/>
        <end position="123"/>
    </location>
</feature>
<reference evidence="7 8" key="1">
    <citation type="journal article" date="2012" name="J. Bacteriol.">
        <title>Complete Genome Sequence of Flavobacterium indicum GPSTA100-9T, Isolated from Warm Spring Water.</title>
        <authorList>
            <person name="Barbier P."/>
            <person name="Houel A."/>
            <person name="Loux V."/>
            <person name="Poulain J."/>
            <person name="Bernardet J.F."/>
            <person name="Touchon M."/>
            <person name="Duchaud E."/>
        </authorList>
    </citation>
    <scope>NUCLEOTIDE SEQUENCE [LARGE SCALE GENOMIC DNA]</scope>
    <source>
        <strain evidence="8">DSM 17447 / CIP 109464 / GPTSA100-9</strain>
    </source>
</reference>
<dbReference type="PANTHER" id="PTHR11101">
    <property type="entry name" value="PHOSPHATE TRANSPORTER"/>
    <property type="match status" value="1"/>
</dbReference>
<dbReference type="Proteomes" id="UP000007599">
    <property type="component" value="Chromosome I"/>
</dbReference>
<dbReference type="PATRIC" id="fig|1094466.5.peg.1091"/>
<keyword evidence="5 6" id="KW-0472">Membrane</keyword>
<dbReference type="PANTHER" id="PTHR11101:SF80">
    <property type="entry name" value="PHOSPHATE TRANSPORTER"/>
    <property type="match status" value="1"/>
</dbReference>
<keyword evidence="4 6" id="KW-1133">Transmembrane helix</keyword>
<evidence type="ECO:0000256" key="1">
    <source>
        <dbReference type="ARBA" id="ARBA00004141"/>
    </source>
</evidence>
<feature type="transmembrane region" description="Helical" evidence="6">
    <location>
        <begin position="511"/>
        <end position="537"/>
    </location>
</feature>
<evidence type="ECO:0000256" key="6">
    <source>
        <dbReference type="RuleBase" id="RU363058"/>
    </source>
</evidence>
<evidence type="ECO:0000313" key="7">
    <source>
        <dbReference type="EMBL" id="CCG53076.1"/>
    </source>
</evidence>
<evidence type="ECO:0000313" key="8">
    <source>
        <dbReference type="Proteomes" id="UP000007599"/>
    </source>
</evidence>
<dbReference type="KEGG" id="fin:KQS_05555"/>
<dbReference type="GO" id="GO:0005315">
    <property type="term" value="F:phosphate transmembrane transporter activity"/>
    <property type="evidence" value="ECO:0007669"/>
    <property type="project" value="InterPro"/>
</dbReference>
<dbReference type="GO" id="GO:0016020">
    <property type="term" value="C:membrane"/>
    <property type="evidence" value="ECO:0007669"/>
    <property type="project" value="UniProtKB-SubCell"/>
</dbReference>
<dbReference type="InterPro" id="IPR001204">
    <property type="entry name" value="Phos_transporter"/>
</dbReference>
<dbReference type="HOGENOM" id="CLU_015355_1_1_10"/>
<dbReference type="STRING" id="1094466.KQS_05555"/>
<feature type="transmembrane region" description="Helical" evidence="6">
    <location>
        <begin position="189"/>
        <end position="210"/>
    </location>
</feature>
<keyword evidence="6" id="KW-0592">Phosphate transport</keyword>
<dbReference type="Pfam" id="PF01384">
    <property type="entry name" value="PHO4"/>
    <property type="match status" value="1"/>
</dbReference>
<sequence>MFTLLIVIIVIALLFDLVNGFHDAANSIATVVSTKVLSPTQAVIWAAFFNFVAYWVFDMSVGNTVAKTVDSSVINLWVILAGLLAATAWNLLTWWLGIPSSSSHTLIGGFGGAAVAHAGFGVLNSEEILKTVMFIFLAPVIGGIISFFIAMVTIQRSFIKKITISILASIATVYTTYRLKDSLDIKPIMIWIIGVLLALFILVYIIYQIINGKRPSHTKEGNMYKKLQLLSSAAFSLGHGGADSQKVMGIICAACIVYANTHRSGNDSETPVVIKDYLKVTEILQIKYTNQEGKVKKFKPAVGHFANDTVYLDGKNIVDVTSGAKIFDDEKLNASIAKTNPFIQHLAKEGVDINDFDKVSKELTTLEVYSDKKMVKDVVTNEVIFNDKAINPKYRYSKIFKKYLDEKGDLLKKHKIETKVTHNTMPTWIAFGCYLMIGLGTLMGGWKIVKTMGSKITKVTPLEGVCSETAGALTLFTVSQMGVPVSTTHTITGSIIGVGATKRLSAVRWGVTINLLWAWILTIPVSAVIASLFYYIFKLFI</sequence>
<dbReference type="GO" id="GO:0035435">
    <property type="term" value="P:phosphate ion transmembrane transport"/>
    <property type="evidence" value="ECO:0007669"/>
    <property type="project" value="TreeGrafter"/>
</dbReference>
<feature type="transmembrane region" description="Helical" evidence="6">
    <location>
        <begin position="132"/>
        <end position="152"/>
    </location>
</feature>
<evidence type="ECO:0000256" key="3">
    <source>
        <dbReference type="ARBA" id="ARBA00022692"/>
    </source>
</evidence>
<evidence type="ECO:0000256" key="4">
    <source>
        <dbReference type="ARBA" id="ARBA00022989"/>
    </source>
</evidence>
<dbReference type="OrthoDB" id="9779554at2"/>
<dbReference type="eggNOG" id="COG0306">
    <property type="taxonomic scope" value="Bacteria"/>
</dbReference>
<reference evidence="8" key="2">
    <citation type="submission" date="2012-03" db="EMBL/GenBank/DDBJ databases">
        <title>Complete genome sequence of Flavobacterium indicum GPTSA100-9T, isolated from warm spring water.</title>
        <authorList>
            <person name="Barbier P."/>
            <person name="Houel A."/>
            <person name="Loux V."/>
            <person name="Poulain J."/>
            <person name="Bernardet J.-F."/>
            <person name="Touchon M."/>
            <person name="Duchaud E."/>
        </authorList>
    </citation>
    <scope>NUCLEOTIDE SEQUENCE [LARGE SCALE GENOMIC DNA]</scope>
    <source>
        <strain evidence="8">DSM 17447 / CIP 109464 / GPTSA100-9</strain>
    </source>
</reference>
<keyword evidence="2 6" id="KW-0813">Transport</keyword>
<gene>
    <name evidence="7" type="ordered locus">KQS_05555</name>
</gene>
<accession>H8XVA6</accession>
<feature type="transmembrane region" description="Helical" evidence="6">
    <location>
        <begin position="36"/>
        <end position="57"/>
    </location>
</feature>
<protein>
    <recommendedName>
        <fullName evidence="6">Phosphate transporter</fullName>
    </recommendedName>
</protein>
<dbReference type="AlphaFoldDB" id="H8XVA6"/>